<dbReference type="GeneID" id="70244188"/>
<sequence length="205" mass="22923">MSNSNNQAKKDLGHHSTATGPMPITCSDCGTKYNRHSDFKRHITPKIECPVEFCHNSYRSDKKNQFMNHMRTMHSEIDAPSCERYFQTDKDRSIPLPGLCLSGDLERIHAVQSPQSLSVHGHVSAMPTYDDGFSNEQPSNTLDHGPERIPLLLEPGNSSTNFPTTNRFGQSSDTALLDEYSVQESLYDPVFGSIDNLNDIFSDDA</sequence>
<protein>
    <recommendedName>
        <fullName evidence="3">C2H2-type domain-containing protein</fullName>
    </recommendedName>
</protein>
<gene>
    <name evidence="1" type="ORF">BGW36DRAFT_357708</name>
</gene>
<dbReference type="RefSeq" id="XP_046074786.1">
    <property type="nucleotide sequence ID" value="XM_046213901.1"/>
</dbReference>
<dbReference type="Proteomes" id="UP001201262">
    <property type="component" value="Unassembled WGS sequence"/>
</dbReference>
<evidence type="ECO:0000313" key="1">
    <source>
        <dbReference type="EMBL" id="KAH8701080.1"/>
    </source>
</evidence>
<evidence type="ECO:0008006" key="3">
    <source>
        <dbReference type="Google" id="ProtNLM"/>
    </source>
</evidence>
<keyword evidence="2" id="KW-1185">Reference proteome</keyword>
<accession>A0AAD4KW46</accession>
<proteinExistence type="predicted"/>
<organism evidence="1 2">
    <name type="scientific">Talaromyces proteolyticus</name>
    <dbReference type="NCBI Taxonomy" id="1131652"/>
    <lineage>
        <taxon>Eukaryota</taxon>
        <taxon>Fungi</taxon>
        <taxon>Dikarya</taxon>
        <taxon>Ascomycota</taxon>
        <taxon>Pezizomycotina</taxon>
        <taxon>Eurotiomycetes</taxon>
        <taxon>Eurotiomycetidae</taxon>
        <taxon>Eurotiales</taxon>
        <taxon>Trichocomaceae</taxon>
        <taxon>Talaromyces</taxon>
        <taxon>Talaromyces sect. Bacilispori</taxon>
    </lineage>
</organism>
<dbReference type="EMBL" id="JAJTJA010000004">
    <property type="protein sequence ID" value="KAH8701080.1"/>
    <property type="molecule type" value="Genomic_DNA"/>
</dbReference>
<evidence type="ECO:0000313" key="2">
    <source>
        <dbReference type="Proteomes" id="UP001201262"/>
    </source>
</evidence>
<reference evidence="1" key="1">
    <citation type="submission" date="2021-12" db="EMBL/GenBank/DDBJ databases">
        <title>Convergent genome expansion in fungi linked to evolution of root-endophyte symbiosis.</title>
        <authorList>
            <consortium name="DOE Joint Genome Institute"/>
            <person name="Ke Y.-H."/>
            <person name="Bonito G."/>
            <person name="Liao H.-L."/>
            <person name="Looney B."/>
            <person name="Rojas-Flechas A."/>
            <person name="Nash J."/>
            <person name="Hameed K."/>
            <person name="Schadt C."/>
            <person name="Martin F."/>
            <person name="Crous P.W."/>
            <person name="Miettinen O."/>
            <person name="Magnuson J.K."/>
            <person name="Labbe J."/>
            <person name="Jacobson D."/>
            <person name="Doktycz M.J."/>
            <person name="Veneault-Fourrey C."/>
            <person name="Kuo A."/>
            <person name="Mondo S."/>
            <person name="Calhoun S."/>
            <person name="Riley R."/>
            <person name="Ohm R."/>
            <person name="LaButti K."/>
            <person name="Andreopoulos B."/>
            <person name="Pangilinan J."/>
            <person name="Nolan M."/>
            <person name="Tritt A."/>
            <person name="Clum A."/>
            <person name="Lipzen A."/>
            <person name="Daum C."/>
            <person name="Barry K."/>
            <person name="Grigoriev I.V."/>
            <person name="Vilgalys R."/>
        </authorList>
    </citation>
    <scope>NUCLEOTIDE SEQUENCE</scope>
    <source>
        <strain evidence="1">PMI_201</strain>
    </source>
</reference>
<name>A0AAD4KW46_9EURO</name>
<dbReference type="AlphaFoldDB" id="A0AAD4KW46"/>
<comment type="caution">
    <text evidence="1">The sequence shown here is derived from an EMBL/GenBank/DDBJ whole genome shotgun (WGS) entry which is preliminary data.</text>
</comment>